<comment type="caution">
    <text evidence="1">The sequence shown here is derived from an EMBL/GenBank/DDBJ whole genome shotgun (WGS) entry which is preliminary data.</text>
</comment>
<evidence type="ECO:0000313" key="2">
    <source>
        <dbReference type="EMBL" id="KAA1138632.1"/>
    </source>
</evidence>
<name>A0A5B0Q5B8_PUCGR</name>
<reference evidence="3 4" key="1">
    <citation type="submission" date="2019-05" db="EMBL/GenBank/DDBJ databases">
        <title>Emergence of the Ug99 lineage of the wheat stem rust pathogen through somatic hybridization.</title>
        <authorList>
            <person name="Li F."/>
            <person name="Upadhyaya N.M."/>
            <person name="Sperschneider J."/>
            <person name="Matny O."/>
            <person name="Nguyen-Phuc H."/>
            <person name="Mago R."/>
            <person name="Raley C."/>
            <person name="Miller M.E."/>
            <person name="Silverstein K.A.T."/>
            <person name="Henningsen E."/>
            <person name="Hirsch C.D."/>
            <person name="Visser B."/>
            <person name="Pretorius Z.A."/>
            <person name="Steffenson B.J."/>
            <person name="Schwessinger B."/>
            <person name="Dodds P.N."/>
            <person name="Figueroa M."/>
        </authorList>
    </citation>
    <scope>NUCLEOTIDE SEQUENCE [LARGE SCALE GENOMIC DNA]</scope>
    <source>
        <strain evidence="1">21-0</strain>
        <strain evidence="2 4">Ug99</strain>
    </source>
</reference>
<organism evidence="1 3">
    <name type="scientific">Puccinia graminis f. sp. tritici</name>
    <dbReference type="NCBI Taxonomy" id="56615"/>
    <lineage>
        <taxon>Eukaryota</taxon>
        <taxon>Fungi</taxon>
        <taxon>Dikarya</taxon>
        <taxon>Basidiomycota</taxon>
        <taxon>Pucciniomycotina</taxon>
        <taxon>Pucciniomycetes</taxon>
        <taxon>Pucciniales</taxon>
        <taxon>Pucciniaceae</taxon>
        <taxon>Puccinia</taxon>
    </lineage>
</organism>
<dbReference type="AlphaFoldDB" id="A0A5B0Q5B8"/>
<dbReference type="EMBL" id="VSWC01000028">
    <property type="protein sequence ID" value="KAA1108421.1"/>
    <property type="molecule type" value="Genomic_DNA"/>
</dbReference>
<gene>
    <name evidence="1" type="ORF">PGT21_012284</name>
    <name evidence="2" type="ORF">PGTUg99_032232</name>
</gene>
<evidence type="ECO:0000313" key="3">
    <source>
        <dbReference type="Proteomes" id="UP000324748"/>
    </source>
</evidence>
<dbReference type="EMBL" id="VDEP01000002">
    <property type="protein sequence ID" value="KAA1138632.1"/>
    <property type="molecule type" value="Genomic_DNA"/>
</dbReference>
<evidence type="ECO:0000313" key="1">
    <source>
        <dbReference type="EMBL" id="KAA1108421.1"/>
    </source>
</evidence>
<sequence>MCSLWIQRCDLCGYQHSHRPCHHTLAGTRHTTENHHRQSTRGTLRPDLPAGDGFLVKFEAYPTLDEFALKFRTASDSHKTVIVAFMEFLLGALQLPAADPDSCLSFSYHTDDGLHEEHPHHCC</sequence>
<protein>
    <submittedName>
        <fullName evidence="1">Uncharacterized protein</fullName>
    </submittedName>
</protein>
<accession>A0A5B0Q5B8</accession>
<keyword evidence="3" id="KW-1185">Reference proteome</keyword>
<dbReference type="Proteomes" id="UP000324748">
    <property type="component" value="Unassembled WGS sequence"/>
</dbReference>
<evidence type="ECO:0000313" key="4">
    <source>
        <dbReference type="Proteomes" id="UP000325313"/>
    </source>
</evidence>
<dbReference type="Proteomes" id="UP000325313">
    <property type="component" value="Unassembled WGS sequence"/>
</dbReference>
<proteinExistence type="predicted"/>